<dbReference type="VEuPathDB" id="FungiDB:PYU1_G002024"/>
<evidence type="ECO:0000256" key="2">
    <source>
        <dbReference type="ARBA" id="ARBA00022737"/>
    </source>
</evidence>
<dbReference type="OMA" id="HIYTTAT"/>
<organism evidence="3 4">
    <name type="scientific">Globisporangium ultimum (strain ATCC 200006 / CBS 805.95 / DAOM BR144)</name>
    <name type="common">Pythium ultimum</name>
    <dbReference type="NCBI Taxonomy" id="431595"/>
    <lineage>
        <taxon>Eukaryota</taxon>
        <taxon>Sar</taxon>
        <taxon>Stramenopiles</taxon>
        <taxon>Oomycota</taxon>
        <taxon>Peronosporomycetes</taxon>
        <taxon>Pythiales</taxon>
        <taxon>Pythiaceae</taxon>
        <taxon>Globisporangium</taxon>
    </lineage>
</organism>
<dbReference type="SMART" id="SM00369">
    <property type="entry name" value="LRR_TYP"/>
    <property type="match status" value="3"/>
</dbReference>
<dbReference type="InterPro" id="IPR050836">
    <property type="entry name" value="SDS22/Internalin_LRR"/>
</dbReference>
<dbReference type="PRINTS" id="PR00019">
    <property type="entry name" value="LEURICHRPT"/>
</dbReference>
<evidence type="ECO:0000313" key="4">
    <source>
        <dbReference type="Proteomes" id="UP000019132"/>
    </source>
</evidence>
<dbReference type="InterPro" id="IPR032675">
    <property type="entry name" value="LRR_dom_sf"/>
</dbReference>
<name>K3WAN5_GLOUD</name>
<dbReference type="Pfam" id="PF13855">
    <property type="entry name" value="LRR_8"/>
    <property type="match status" value="1"/>
</dbReference>
<protein>
    <recommendedName>
        <fullName evidence="5">U2A'/phosphoprotein 32 family A C-terminal domain-containing protein</fullName>
    </recommendedName>
</protein>
<dbReference type="SUPFAM" id="SSF52058">
    <property type="entry name" value="L domain-like"/>
    <property type="match status" value="1"/>
</dbReference>
<sequence length="359" mass="40493">MSAVEEETGAVSSPTTSLARAHVQPRLSVLGKNPFTHAHIYTTATLTNLRLLDLNALSEFPHIQHIHCNENAIESLAPLQHLPLLLSVDASNNHLSQVLDFDTPKCTYANAWVNGGKWIGSLLRRANLCSNRIERIRDLTNSHPFLQELYLAHNNIMTIEGVSQLRFLRVLDLSSNKLTSTRGLVSMRQPASEKKLDALEKLVLNNNQIRSVDEVVALPRLEHLDLAHNSMKELKSIGACGRLQHLDLTDNDVDDVNELNHLIPLQLLEKISLVGCPLVDLEGSHVFYRTRVLRRLSHIHQLDDDEVTAKEKVKALVMHGSDLETRQRVFAKHLPGQQFTNFLPPLEFEDDQELERLHA</sequence>
<keyword evidence="1" id="KW-0433">Leucine-rich repeat</keyword>
<dbReference type="EnsemblProtists" id="PYU1_T002026">
    <property type="protein sequence ID" value="PYU1_T002026"/>
    <property type="gene ID" value="PYU1_G002024"/>
</dbReference>
<dbReference type="PANTHER" id="PTHR46652">
    <property type="entry name" value="LEUCINE-RICH REPEAT AND IQ DOMAIN-CONTAINING PROTEIN 1-RELATED"/>
    <property type="match status" value="1"/>
</dbReference>
<reference evidence="4" key="1">
    <citation type="journal article" date="2010" name="Genome Biol.">
        <title>Genome sequence of the necrotrophic plant pathogen Pythium ultimum reveals original pathogenicity mechanisms and effector repertoire.</title>
        <authorList>
            <person name="Levesque C.A."/>
            <person name="Brouwer H."/>
            <person name="Cano L."/>
            <person name="Hamilton J.P."/>
            <person name="Holt C."/>
            <person name="Huitema E."/>
            <person name="Raffaele S."/>
            <person name="Robideau G.P."/>
            <person name="Thines M."/>
            <person name="Win J."/>
            <person name="Zerillo M.M."/>
            <person name="Beakes G.W."/>
            <person name="Boore J.L."/>
            <person name="Busam D."/>
            <person name="Dumas B."/>
            <person name="Ferriera S."/>
            <person name="Fuerstenberg S.I."/>
            <person name="Gachon C.M."/>
            <person name="Gaulin E."/>
            <person name="Govers F."/>
            <person name="Grenville-Briggs L."/>
            <person name="Horner N."/>
            <person name="Hostetler J."/>
            <person name="Jiang R.H."/>
            <person name="Johnson J."/>
            <person name="Krajaejun T."/>
            <person name="Lin H."/>
            <person name="Meijer H.J."/>
            <person name="Moore B."/>
            <person name="Morris P."/>
            <person name="Phuntmart V."/>
            <person name="Puiu D."/>
            <person name="Shetty J."/>
            <person name="Stajich J.E."/>
            <person name="Tripathy S."/>
            <person name="Wawra S."/>
            <person name="van West P."/>
            <person name="Whitty B.R."/>
            <person name="Coutinho P.M."/>
            <person name="Henrissat B."/>
            <person name="Martin F."/>
            <person name="Thomas P.D."/>
            <person name="Tyler B.M."/>
            <person name="De Vries R.P."/>
            <person name="Kamoun S."/>
            <person name="Yandell M."/>
            <person name="Tisserat N."/>
            <person name="Buell C.R."/>
        </authorList>
    </citation>
    <scope>NUCLEOTIDE SEQUENCE</scope>
    <source>
        <strain evidence="4">DAOM:BR144</strain>
    </source>
</reference>
<dbReference type="AlphaFoldDB" id="K3WAN5"/>
<dbReference type="InterPro" id="IPR025875">
    <property type="entry name" value="Leu-rich_rpt_4"/>
</dbReference>
<dbReference type="PANTHER" id="PTHR46652:SF3">
    <property type="entry name" value="LEUCINE-RICH REPEAT-CONTAINING PROTEIN 9"/>
    <property type="match status" value="1"/>
</dbReference>
<dbReference type="SMART" id="SM00365">
    <property type="entry name" value="LRR_SD22"/>
    <property type="match status" value="4"/>
</dbReference>
<reference evidence="3" key="3">
    <citation type="submission" date="2015-02" db="UniProtKB">
        <authorList>
            <consortium name="EnsemblProtists"/>
        </authorList>
    </citation>
    <scope>IDENTIFICATION</scope>
    <source>
        <strain evidence="3">DAOM BR144</strain>
    </source>
</reference>
<dbReference type="InterPro" id="IPR001611">
    <property type="entry name" value="Leu-rich_rpt"/>
</dbReference>
<dbReference type="Gene3D" id="3.80.10.10">
    <property type="entry name" value="Ribonuclease Inhibitor"/>
    <property type="match status" value="3"/>
</dbReference>
<evidence type="ECO:0008006" key="5">
    <source>
        <dbReference type="Google" id="ProtNLM"/>
    </source>
</evidence>
<proteinExistence type="predicted"/>
<dbReference type="PROSITE" id="PS51450">
    <property type="entry name" value="LRR"/>
    <property type="match status" value="4"/>
</dbReference>
<dbReference type="eggNOG" id="KOG0531">
    <property type="taxonomic scope" value="Eukaryota"/>
</dbReference>
<dbReference type="Pfam" id="PF12799">
    <property type="entry name" value="LRR_4"/>
    <property type="match status" value="1"/>
</dbReference>
<accession>K3WAN5</accession>
<dbReference type="Proteomes" id="UP000019132">
    <property type="component" value="Unassembled WGS sequence"/>
</dbReference>
<dbReference type="EMBL" id="GL376634">
    <property type="status" value="NOT_ANNOTATED_CDS"/>
    <property type="molecule type" value="Genomic_DNA"/>
</dbReference>
<dbReference type="STRING" id="431595.K3WAN5"/>
<reference evidence="4" key="2">
    <citation type="submission" date="2010-04" db="EMBL/GenBank/DDBJ databases">
        <authorList>
            <person name="Buell R."/>
            <person name="Hamilton J."/>
            <person name="Hostetler J."/>
        </authorList>
    </citation>
    <scope>NUCLEOTIDE SEQUENCE [LARGE SCALE GENOMIC DNA]</scope>
    <source>
        <strain evidence="4">DAOM:BR144</strain>
    </source>
</reference>
<dbReference type="InParanoid" id="K3WAN5"/>
<evidence type="ECO:0000313" key="3">
    <source>
        <dbReference type="EnsemblProtists" id="PYU1_T002026"/>
    </source>
</evidence>
<dbReference type="InterPro" id="IPR003591">
    <property type="entry name" value="Leu-rich_rpt_typical-subtyp"/>
</dbReference>
<keyword evidence="2" id="KW-0677">Repeat</keyword>
<dbReference type="HOGENOM" id="CLU_738890_0_0_1"/>
<keyword evidence="4" id="KW-1185">Reference proteome</keyword>
<evidence type="ECO:0000256" key="1">
    <source>
        <dbReference type="ARBA" id="ARBA00022614"/>
    </source>
</evidence>